<dbReference type="SMART" id="SM00593">
    <property type="entry name" value="RUN"/>
    <property type="match status" value="1"/>
</dbReference>
<feature type="domain" description="RUN" evidence="2">
    <location>
        <begin position="590"/>
        <end position="728"/>
    </location>
</feature>
<dbReference type="AlphaFoldDB" id="A0A814T6G5"/>
<evidence type="ECO:0000313" key="3">
    <source>
        <dbReference type="EMBL" id="CAF1155839.1"/>
    </source>
</evidence>
<dbReference type="SUPFAM" id="SSF140741">
    <property type="entry name" value="RUN domain-like"/>
    <property type="match status" value="1"/>
</dbReference>
<comment type="caution">
    <text evidence="3">The sequence shown here is derived from an EMBL/GenBank/DDBJ whole genome shotgun (WGS) entry which is preliminary data.</text>
</comment>
<accession>A0A814T6G5</accession>
<organism evidence="3 4">
    <name type="scientific">Rotaria magnacalcarata</name>
    <dbReference type="NCBI Taxonomy" id="392030"/>
    <lineage>
        <taxon>Eukaryota</taxon>
        <taxon>Metazoa</taxon>
        <taxon>Spiralia</taxon>
        <taxon>Gnathifera</taxon>
        <taxon>Rotifera</taxon>
        <taxon>Eurotatoria</taxon>
        <taxon>Bdelloidea</taxon>
        <taxon>Philodinida</taxon>
        <taxon>Philodinidae</taxon>
        <taxon>Rotaria</taxon>
    </lineage>
</organism>
<gene>
    <name evidence="3" type="ORF">CJN711_LOCUS9760</name>
</gene>
<dbReference type="InterPro" id="IPR004012">
    <property type="entry name" value="Run_dom"/>
</dbReference>
<dbReference type="Proteomes" id="UP000663855">
    <property type="component" value="Unassembled WGS sequence"/>
</dbReference>
<evidence type="ECO:0000256" key="1">
    <source>
        <dbReference type="SAM" id="MobiDB-lite"/>
    </source>
</evidence>
<dbReference type="EMBL" id="CAJNOV010003867">
    <property type="protein sequence ID" value="CAF1155839.1"/>
    <property type="molecule type" value="Genomic_DNA"/>
</dbReference>
<sequence length="799" mass="92092">MFNINYRTTLVSQLLDSIDNHLKLVDISMEQKEFSIDHPGEHSNDDDDDELWLSGHRSIFSSYENDCRQLSSSFHTSQDEDFHWDLYENHNYHQLTFEHNEQKSLQEKSLLEWSMNLKQIDRISSTDRRRTSWHEIKCKSSNHSNSSSRNTSYIDHHLSNPLTLYQLFQLTKPQQHPCHLYENFSDKSICDSSKSSWSSCSNSMEQEQRILKSKIKLDNEQCRTQIDQCLQTSIIVCQKDLKHQLNNPSHSSFKTHHSLPNLDFLTYYAKETSTSLSPLRNHTKHSCTAIKGTSSEPLSLMKKAKCTIFYFSIKVPNQSTTIHSSLSTIKNSQTHKTVLKRSQNIQHSPSKISTEENETFSSTCSSISSSGYFSNSSTNQTHHTQTCVSPYPLKSCLKRTKTEQLTNSPTTINHGNDGNTTADIVTLPDRFVPHGNDTSKNRRYSAPNTSSSHEQNLLLKIRTKNESRTSSEQDLQTKKNVSFCDEIVRRIITPSTSPNHSNQDYCDLILQECLIDSPPNEFNLSDDENNGDHLINFIANIPENQAKSFSFKNPNDKYLIDAFANTILHILEIKCSDPKSYYLNNQTNYELDRTLRQDLCSLLRELLDDGLRQYSGSLFSKKMNLWRLIDLTTSKLSQFNEAKMKAQADLLSTTDWSERFNSFIYHLLNLHELTSWLTHFISNRTLLSTYYESSAFVLVNSNSDLFECMTNQLEKLSPLQFRLKYKVLTNSKILVTNQRSSSSTLIKKFNVRTWLRDRKTQIKISPKESQTSSPKSISSVLSNVSIRRKPNTILISEKR</sequence>
<feature type="region of interest" description="Disordered" evidence="1">
    <location>
        <begin position="431"/>
        <end position="454"/>
    </location>
</feature>
<name>A0A814T6G5_9BILA</name>
<dbReference type="Gene3D" id="1.20.58.900">
    <property type="match status" value="1"/>
</dbReference>
<dbReference type="Pfam" id="PF02759">
    <property type="entry name" value="RUN"/>
    <property type="match status" value="1"/>
</dbReference>
<reference evidence="3" key="1">
    <citation type="submission" date="2021-02" db="EMBL/GenBank/DDBJ databases">
        <authorList>
            <person name="Nowell W R."/>
        </authorList>
    </citation>
    <scope>NUCLEOTIDE SEQUENCE</scope>
</reference>
<proteinExistence type="predicted"/>
<protein>
    <recommendedName>
        <fullName evidence="2">RUN domain-containing protein</fullName>
    </recommendedName>
</protein>
<dbReference type="InterPro" id="IPR037213">
    <property type="entry name" value="Run_dom_sf"/>
</dbReference>
<dbReference type="PROSITE" id="PS50826">
    <property type="entry name" value="RUN"/>
    <property type="match status" value="1"/>
</dbReference>
<evidence type="ECO:0000313" key="4">
    <source>
        <dbReference type="Proteomes" id="UP000663855"/>
    </source>
</evidence>
<evidence type="ECO:0000259" key="2">
    <source>
        <dbReference type="PROSITE" id="PS50826"/>
    </source>
</evidence>